<name>A0A2R8CEB7_9RHOB</name>
<dbReference type="SUPFAM" id="SSF55729">
    <property type="entry name" value="Acyl-CoA N-acyltransferases (Nat)"/>
    <property type="match status" value="1"/>
</dbReference>
<dbReference type="PROSITE" id="PS51186">
    <property type="entry name" value="GNAT"/>
    <property type="match status" value="1"/>
</dbReference>
<dbReference type="Gene3D" id="3.40.630.30">
    <property type="match status" value="1"/>
</dbReference>
<protein>
    <recommendedName>
        <fullName evidence="2">N-acetyltransferase domain-containing protein</fullName>
    </recommendedName>
</protein>
<dbReference type="Proteomes" id="UP000244898">
    <property type="component" value="Unassembled WGS sequence"/>
</dbReference>
<dbReference type="PANTHER" id="PTHR13947:SF37">
    <property type="entry name" value="LD18367P"/>
    <property type="match status" value="1"/>
</dbReference>
<dbReference type="InterPro" id="IPR016181">
    <property type="entry name" value="Acyl_CoA_acyltransferase"/>
</dbReference>
<dbReference type="Pfam" id="PF00583">
    <property type="entry name" value="Acetyltransf_1"/>
    <property type="match status" value="1"/>
</dbReference>
<reference evidence="4" key="1">
    <citation type="submission" date="2018-03" db="EMBL/GenBank/DDBJ databases">
        <authorList>
            <person name="Rodrigo-Torres L."/>
            <person name="Arahal R. D."/>
            <person name="Lucena T."/>
        </authorList>
    </citation>
    <scope>NUCLEOTIDE SEQUENCE [LARGE SCALE GENOMIC DNA]</scope>
    <source>
        <strain evidence="4">CECT 7615</strain>
    </source>
</reference>
<proteinExistence type="predicted"/>
<evidence type="ECO:0000313" key="4">
    <source>
        <dbReference type="Proteomes" id="UP000244898"/>
    </source>
</evidence>
<accession>A0A2R8CEB7</accession>
<dbReference type="EMBL" id="ONZG01000013">
    <property type="protein sequence ID" value="SPJ30783.1"/>
    <property type="molecule type" value="Genomic_DNA"/>
</dbReference>
<sequence length="178" mass="19864">MLSRRGLKIKSGPGFAGDMTQVVLRRFEADDVDWLVEQHGTLYAEAEGFDDSFGVLVAQILADFVVEHDPARERGWIAEEGGQRLGSIFCVSNGAEGAKLRLFLLTPKARGKGLGKRLLQACMDFARETGYTEMVLWTHESHRAACALYAKFGWQLVDSKPVRSFGVDLVEQSWRIDL</sequence>
<dbReference type="AlphaFoldDB" id="A0A2R8CEB7"/>
<gene>
    <name evidence="3" type="ORF">TRM7615_04318</name>
</gene>
<dbReference type="CDD" id="cd04301">
    <property type="entry name" value="NAT_SF"/>
    <property type="match status" value="1"/>
</dbReference>
<keyword evidence="1" id="KW-0808">Transferase</keyword>
<keyword evidence="4" id="KW-1185">Reference proteome</keyword>
<dbReference type="InterPro" id="IPR000182">
    <property type="entry name" value="GNAT_dom"/>
</dbReference>
<dbReference type="PANTHER" id="PTHR13947">
    <property type="entry name" value="GNAT FAMILY N-ACETYLTRANSFERASE"/>
    <property type="match status" value="1"/>
</dbReference>
<organism evidence="3 4">
    <name type="scientific">Falsiruegeria mediterranea M17</name>
    <dbReference type="NCBI Taxonomy" id="1200281"/>
    <lineage>
        <taxon>Bacteria</taxon>
        <taxon>Pseudomonadati</taxon>
        <taxon>Pseudomonadota</taxon>
        <taxon>Alphaproteobacteria</taxon>
        <taxon>Rhodobacterales</taxon>
        <taxon>Roseobacteraceae</taxon>
        <taxon>Falsiruegeria</taxon>
    </lineage>
</organism>
<evidence type="ECO:0000313" key="3">
    <source>
        <dbReference type="EMBL" id="SPJ30783.1"/>
    </source>
</evidence>
<dbReference type="GO" id="GO:0008080">
    <property type="term" value="F:N-acetyltransferase activity"/>
    <property type="evidence" value="ECO:0007669"/>
    <property type="project" value="InterPro"/>
</dbReference>
<dbReference type="InterPro" id="IPR050769">
    <property type="entry name" value="NAT_camello-type"/>
</dbReference>
<evidence type="ECO:0000259" key="2">
    <source>
        <dbReference type="PROSITE" id="PS51186"/>
    </source>
</evidence>
<evidence type="ECO:0000256" key="1">
    <source>
        <dbReference type="ARBA" id="ARBA00022679"/>
    </source>
</evidence>
<feature type="domain" description="N-acetyltransferase" evidence="2">
    <location>
        <begin position="22"/>
        <end position="178"/>
    </location>
</feature>